<dbReference type="EMBL" id="BGPR01065656">
    <property type="protein sequence ID" value="GBO40420.1"/>
    <property type="molecule type" value="Genomic_DNA"/>
</dbReference>
<dbReference type="OrthoDB" id="6409609at2759"/>
<dbReference type="PANTHER" id="PTHR20872">
    <property type="match status" value="1"/>
</dbReference>
<protein>
    <recommendedName>
        <fullName evidence="1">F-box domain-containing protein</fullName>
    </recommendedName>
</protein>
<reference evidence="2 3" key="1">
    <citation type="journal article" date="2019" name="Sci. Rep.">
        <title>Orb-weaving spider Araneus ventricosus genome elucidates the spidroin gene catalogue.</title>
        <authorList>
            <person name="Kono N."/>
            <person name="Nakamura H."/>
            <person name="Ohtoshi R."/>
            <person name="Moran D.A.P."/>
            <person name="Shinohara A."/>
            <person name="Yoshida Y."/>
            <person name="Fujiwara M."/>
            <person name="Mori M."/>
            <person name="Tomita M."/>
            <person name="Arakawa K."/>
        </authorList>
    </citation>
    <scope>NUCLEOTIDE SEQUENCE [LARGE SCALE GENOMIC DNA]</scope>
</reference>
<sequence length="468" mass="54617">MAERITSNEREVQWSDLPSPPVEKIYGFLSSTDQVNMSLVCRKWSEGYGSPAVWKTFRFVLRESQLSMDTCPVMKFVHKYSSMFQHVEIEYIHTEENHLICTWCKHLIAFLHILSSKLQLISVKFRGFCKFFHRIDTATFNDICRGIDIFLGSQHHLKRVEFHEPFFGYEEGIGILKSLTESNRESLTHLVLHGLVLPLYEEKESNVAKILSIVLGLPSLTTLEIDYSLIVEYMFASQSADVKFLKICETRVISNIILHYDDEFIDLEYFRGLTSIDWRLLKELYPNLQVECNFTITYPTWQEVEFLIVPNMPITQLNFTYEYELDLSDDANYYIDIDGLLNHFLACKTNDHLASLHLTWTKPVQVSTLIPFLLACSKLKVLQLFLVHPANGTILLMKSWLKNRPESLKKVFIEISDIKNDDDYTILMNFTTKSAILKRFCPEYVHRLELMGLNVKVDLYVEPIFLDR</sequence>
<comment type="caution">
    <text evidence="2">The sequence shown here is derived from an EMBL/GenBank/DDBJ whole genome shotgun (WGS) entry which is preliminary data.</text>
</comment>
<dbReference type="PANTHER" id="PTHR20872:SF1">
    <property type="entry name" value="F-BOX DOMAIN-CONTAINING PROTEIN"/>
    <property type="match status" value="1"/>
</dbReference>
<dbReference type="Gene3D" id="3.80.10.10">
    <property type="entry name" value="Ribonuclease Inhibitor"/>
    <property type="match status" value="1"/>
</dbReference>
<evidence type="ECO:0000313" key="3">
    <source>
        <dbReference type="Proteomes" id="UP000499080"/>
    </source>
</evidence>
<dbReference type="AlphaFoldDB" id="A0A4Y2WVD9"/>
<dbReference type="SUPFAM" id="SSF81383">
    <property type="entry name" value="F-box domain"/>
    <property type="match status" value="1"/>
</dbReference>
<dbReference type="Pfam" id="PF00646">
    <property type="entry name" value="F-box"/>
    <property type="match status" value="1"/>
</dbReference>
<dbReference type="PROSITE" id="PS50181">
    <property type="entry name" value="FBOX"/>
    <property type="match status" value="1"/>
</dbReference>
<evidence type="ECO:0000259" key="1">
    <source>
        <dbReference type="PROSITE" id="PS50181"/>
    </source>
</evidence>
<accession>A0A4Y2WVD9</accession>
<feature type="domain" description="F-box" evidence="1">
    <location>
        <begin position="11"/>
        <end position="57"/>
    </location>
</feature>
<gene>
    <name evidence="2" type="ORF">AVEN_180740_1</name>
</gene>
<evidence type="ECO:0000313" key="2">
    <source>
        <dbReference type="EMBL" id="GBO40420.1"/>
    </source>
</evidence>
<proteinExistence type="predicted"/>
<name>A0A4Y2WVD9_ARAVE</name>
<dbReference type="InterPro" id="IPR001810">
    <property type="entry name" value="F-box_dom"/>
</dbReference>
<dbReference type="InterPro" id="IPR032675">
    <property type="entry name" value="LRR_dom_sf"/>
</dbReference>
<keyword evidence="3" id="KW-1185">Reference proteome</keyword>
<dbReference type="Gene3D" id="1.20.1280.50">
    <property type="match status" value="1"/>
</dbReference>
<dbReference type="Proteomes" id="UP000499080">
    <property type="component" value="Unassembled WGS sequence"/>
</dbReference>
<organism evidence="2 3">
    <name type="scientific">Araneus ventricosus</name>
    <name type="common">Orbweaver spider</name>
    <name type="synonym">Epeira ventricosa</name>
    <dbReference type="NCBI Taxonomy" id="182803"/>
    <lineage>
        <taxon>Eukaryota</taxon>
        <taxon>Metazoa</taxon>
        <taxon>Ecdysozoa</taxon>
        <taxon>Arthropoda</taxon>
        <taxon>Chelicerata</taxon>
        <taxon>Arachnida</taxon>
        <taxon>Araneae</taxon>
        <taxon>Araneomorphae</taxon>
        <taxon>Entelegynae</taxon>
        <taxon>Araneoidea</taxon>
        <taxon>Araneidae</taxon>
        <taxon>Araneus</taxon>
    </lineage>
</organism>
<dbReference type="InterPro" id="IPR036047">
    <property type="entry name" value="F-box-like_dom_sf"/>
</dbReference>